<sequence length="182" mass="19012">MSRADLILPPEPPSGAALRAIGREVRALRPSVTLVLRGSGGRFGPPSARSAFWDTVASAIERHEGLTVAVVDGLAEGAALRLALACDLRLAGPDALAWLSPLGGARGTDAPIPQLRRLLPPGAMARAAISGGRWNPEVGRDQGLWDDALEAGRLEEEVRVLTRYAAEVGVGQVRAMKAMLGG</sequence>
<dbReference type="InterPro" id="IPR029045">
    <property type="entry name" value="ClpP/crotonase-like_dom_sf"/>
</dbReference>
<dbReference type="EMBL" id="PVTT01000002">
    <property type="protein sequence ID" value="PRY92790.1"/>
    <property type="molecule type" value="Genomic_DNA"/>
</dbReference>
<keyword evidence="2" id="KW-1185">Reference proteome</keyword>
<dbReference type="RefSeq" id="WP_106160454.1">
    <property type="nucleotide sequence ID" value="NZ_PVTT01000002.1"/>
</dbReference>
<dbReference type="GO" id="GO:0003824">
    <property type="term" value="F:catalytic activity"/>
    <property type="evidence" value="ECO:0007669"/>
    <property type="project" value="InterPro"/>
</dbReference>
<reference evidence="1 2" key="1">
    <citation type="submission" date="2018-03" db="EMBL/GenBank/DDBJ databases">
        <title>Genomic Encyclopedia of Archaeal and Bacterial Type Strains, Phase II (KMG-II): from individual species to whole genera.</title>
        <authorList>
            <person name="Goeker M."/>
        </authorList>
    </citation>
    <scope>NUCLEOTIDE SEQUENCE [LARGE SCALE GENOMIC DNA]</scope>
    <source>
        <strain evidence="1 2">DSM 29318</strain>
    </source>
</reference>
<dbReference type="Gene3D" id="3.90.226.10">
    <property type="entry name" value="2-enoyl-CoA Hydratase, Chain A, domain 1"/>
    <property type="match status" value="1"/>
</dbReference>
<comment type="caution">
    <text evidence="1">The sequence shown here is derived from an EMBL/GenBank/DDBJ whole genome shotgun (WGS) entry which is preliminary data.</text>
</comment>
<evidence type="ECO:0008006" key="3">
    <source>
        <dbReference type="Google" id="ProtNLM"/>
    </source>
</evidence>
<dbReference type="Proteomes" id="UP000238801">
    <property type="component" value="Unassembled WGS sequence"/>
</dbReference>
<dbReference type="SUPFAM" id="SSF52096">
    <property type="entry name" value="ClpP/crotonase"/>
    <property type="match status" value="1"/>
</dbReference>
<evidence type="ECO:0000313" key="2">
    <source>
        <dbReference type="Proteomes" id="UP000238801"/>
    </source>
</evidence>
<proteinExistence type="predicted"/>
<dbReference type="AlphaFoldDB" id="A0A2T0X1I0"/>
<evidence type="ECO:0000313" key="1">
    <source>
        <dbReference type="EMBL" id="PRY92790.1"/>
    </source>
</evidence>
<name>A0A2T0X1I0_9RHOB</name>
<dbReference type="InterPro" id="IPR018376">
    <property type="entry name" value="Enoyl-CoA_hyd/isom_CS"/>
</dbReference>
<accession>A0A2T0X1I0</accession>
<gene>
    <name evidence="1" type="ORF">BCF33_1644</name>
</gene>
<dbReference type="PROSITE" id="PS00166">
    <property type="entry name" value="ENOYL_COA_HYDRATASE"/>
    <property type="match status" value="1"/>
</dbReference>
<protein>
    <recommendedName>
        <fullName evidence="3">Enoyl-CoA hydratase/carnithine racemase</fullName>
    </recommendedName>
</protein>
<organism evidence="1 2">
    <name type="scientific">Hasllibacter halocynthiae</name>
    <dbReference type="NCBI Taxonomy" id="595589"/>
    <lineage>
        <taxon>Bacteria</taxon>
        <taxon>Pseudomonadati</taxon>
        <taxon>Pseudomonadota</taxon>
        <taxon>Alphaproteobacteria</taxon>
        <taxon>Rhodobacterales</taxon>
        <taxon>Roseobacteraceae</taxon>
        <taxon>Hasllibacter</taxon>
    </lineage>
</organism>